<feature type="compositionally biased region" description="Low complexity" evidence="5">
    <location>
        <begin position="365"/>
        <end position="387"/>
    </location>
</feature>
<dbReference type="Pfam" id="PF15277">
    <property type="entry name" value="Sec3-PIP2_bind"/>
    <property type="match status" value="1"/>
</dbReference>
<dbReference type="InterPro" id="IPR048628">
    <property type="entry name" value="Sec3_C"/>
</dbReference>
<accession>A0AAV5GDZ5</accession>
<feature type="region of interest" description="Disordered" evidence="5">
    <location>
        <begin position="774"/>
        <end position="808"/>
    </location>
</feature>
<dbReference type="GO" id="GO:0006887">
    <property type="term" value="P:exocytosis"/>
    <property type="evidence" value="ECO:0007669"/>
    <property type="project" value="UniProtKB-KW"/>
</dbReference>
<dbReference type="EMBL" id="BQKY01000003">
    <property type="protein sequence ID" value="GJN88348.1"/>
    <property type="molecule type" value="Genomic_DNA"/>
</dbReference>
<feature type="compositionally biased region" description="Low complexity" evidence="5">
    <location>
        <begin position="302"/>
        <end position="311"/>
    </location>
</feature>
<evidence type="ECO:0000256" key="5">
    <source>
        <dbReference type="SAM" id="MobiDB-lite"/>
    </source>
</evidence>
<proteinExistence type="inferred from homology"/>
<sequence length="1229" mass="133811">MSQDHARAIIHSLFSPQPANPHQPQESFIAYVQTYEDTPGTTQRKARFLILAGASPHLVPSRDPLPLPAHPAQRDGRCKLHKAKQNANGSFSIGKTWPLEDLQRVEVGKPLEFTLVINSKTYRYDTELPSSQQAAFLVTLVRCWRRFMDSTGRPHPDLVLVGFSVDNPSSQQPSAPQQQQQQQQRPSLPGSGAAPSRPPRPSVSAAAGQKADGSRPSYSSQPGAPLASSVRSDYGPPPPGSSSSSRPSASSRNPSYGDPAGPPNASQQQQRPSNASIYSQRPPSPRRGSGPAGGPLDRDGPSRSSGSTAPPSSRPPPSQHPAPPPPQQPSQARYEPPHLSAQRRPSGIAPDARPPKPPVAPPPTSSSASSSSRANGSSAPPSVSPVSTGGRKALADGPIGIGIDFGGGSPGASRPPLLPTASSSSSSSTTAPREGSPSRARAAAASPVAAVPKKAVDEVVDDETVLSNVEEMLEGFEWRGGSAGSAGGGMAGALSSAGRAGGAEGAKGRSKADEMERRLIGELKALEAASIYAIMESDDRVTGVIKQLDDALAELDKMDLMMGLYKTQLNLMTDDIAHIESQNRGLQVQTSNQRALLSELDNLMSTIHIPESDLTALTKESLESQQGVERLERSLVSLYKALLSTRDTAVGDMAAASERVGEYRAKAQQFSKRIFDFLSIMFKFQVDQLLNPKEPGAAPRDKGKLPSHAAMEDYLGRYCGLMLFVKEIDQTRYQHICTAYFTAMSDLHRQEIQELMGVLRGQVKKATDDELEASFSAKESPTLRQGSMRRVGTIARSPLEGGRSKDKDGKLTASEARFISDFLHINSLESSITFADYMMLETFFRRGASTFLAQQAQQGNLKDVRNAMEQVFGFLEGELRDWIDGVLQRDSMQIVGILATLDRFVLRGEEERNEFLMRTLQKQYQRSLGALERSCKEQIKSIEQTKLTLKKRKGVVPFVRVFPQLFVARVESQLDGADNLNIRGVINEQYERIVAAIFDCLQQMAKMDGEGHGQGGEDKDQLNYHVILIENMHHIIAVFSNKQKVAALAPFVTQARAKYDQNLAAYIRLILRRPLARQLDFFAGLEQLLRTTPPTEVSLHSAYTRAALRRITADVRAKDLRKGVDALYKRVDKHFGGEVANQAAEHTDVLKTVWKACEDEVTRLVSNWKALVAKCYPVRGASFELDYDALSSMPQALMNARPYLQDEKSGGIEVGRQDLHAFFVNAHAS</sequence>
<dbReference type="PANTHER" id="PTHR16092">
    <property type="entry name" value="SEC3/SYNTAXIN-RELATED"/>
    <property type="match status" value="1"/>
</dbReference>
<evidence type="ECO:0000259" key="6">
    <source>
        <dbReference type="SMART" id="SM01313"/>
    </source>
</evidence>
<keyword evidence="4" id="KW-0175">Coiled coil</keyword>
<feature type="compositionally biased region" description="Low complexity" evidence="5">
    <location>
        <begin position="411"/>
        <end position="453"/>
    </location>
</feature>
<keyword evidence="8" id="KW-1185">Reference proteome</keyword>
<keyword evidence="2" id="KW-0813">Transport</keyword>
<dbReference type="SMART" id="SM01313">
    <property type="entry name" value="Sec3-PIP2_bind"/>
    <property type="match status" value="1"/>
</dbReference>
<evidence type="ECO:0000256" key="2">
    <source>
        <dbReference type="ARBA" id="ARBA00022448"/>
    </source>
</evidence>
<organism evidence="7 8">
    <name type="scientific">Rhodotorula paludigena</name>
    <dbReference type="NCBI Taxonomy" id="86838"/>
    <lineage>
        <taxon>Eukaryota</taxon>
        <taxon>Fungi</taxon>
        <taxon>Dikarya</taxon>
        <taxon>Basidiomycota</taxon>
        <taxon>Pucciniomycotina</taxon>
        <taxon>Microbotryomycetes</taxon>
        <taxon>Sporidiobolales</taxon>
        <taxon>Sporidiobolaceae</taxon>
        <taxon>Rhodotorula</taxon>
    </lineage>
</organism>
<feature type="compositionally biased region" description="Pro residues" evidence="5">
    <location>
        <begin position="312"/>
        <end position="328"/>
    </location>
</feature>
<gene>
    <name evidence="7" type="ORF">Rhopal_001313-T1</name>
</gene>
<feature type="compositionally biased region" description="Pro residues" evidence="5">
    <location>
        <begin position="355"/>
        <end position="364"/>
    </location>
</feature>
<evidence type="ECO:0000313" key="7">
    <source>
        <dbReference type="EMBL" id="GJN88348.1"/>
    </source>
</evidence>
<dbReference type="PANTHER" id="PTHR16092:SF14">
    <property type="entry name" value="EXOCYST COMPLEX COMPONENT 1 ISOFORM X1"/>
    <property type="match status" value="1"/>
</dbReference>
<dbReference type="GO" id="GO:0000145">
    <property type="term" value="C:exocyst"/>
    <property type="evidence" value="ECO:0007669"/>
    <property type="project" value="InterPro"/>
</dbReference>
<evidence type="ECO:0000256" key="3">
    <source>
        <dbReference type="ARBA" id="ARBA00022483"/>
    </source>
</evidence>
<keyword evidence="3" id="KW-0268">Exocytosis</keyword>
<feature type="region of interest" description="Disordered" evidence="5">
    <location>
        <begin position="159"/>
        <end position="454"/>
    </location>
</feature>
<evidence type="ECO:0000256" key="4">
    <source>
        <dbReference type="ARBA" id="ARBA00023054"/>
    </source>
</evidence>
<feature type="domain" description="Exocyst complex component Sec3 PIP2-binding N-terminal" evidence="6">
    <location>
        <begin position="42"/>
        <end position="147"/>
    </location>
</feature>
<dbReference type="Pfam" id="PF09763">
    <property type="entry name" value="Sec3_CC"/>
    <property type="match status" value="1"/>
</dbReference>
<feature type="compositionally biased region" description="Gly residues" evidence="5">
    <location>
        <begin position="399"/>
        <end position="410"/>
    </location>
</feature>
<dbReference type="Gene3D" id="2.30.29.90">
    <property type="match status" value="1"/>
</dbReference>
<dbReference type="GO" id="GO:0005886">
    <property type="term" value="C:plasma membrane"/>
    <property type="evidence" value="ECO:0007669"/>
    <property type="project" value="TreeGrafter"/>
</dbReference>
<reference evidence="7 8" key="1">
    <citation type="submission" date="2021-12" db="EMBL/GenBank/DDBJ databases">
        <title>High titer production of polyol ester of fatty acids by Rhodotorula paludigena BS15 towards product separation-free biomass refinery.</title>
        <authorList>
            <person name="Mano J."/>
            <person name="Ono H."/>
            <person name="Tanaka T."/>
            <person name="Naito K."/>
            <person name="Sushida H."/>
            <person name="Ike M."/>
            <person name="Tokuyasu K."/>
            <person name="Kitaoka M."/>
        </authorList>
    </citation>
    <scope>NUCLEOTIDE SEQUENCE [LARGE SCALE GENOMIC DNA]</scope>
    <source>
        <strain evidence="7 8">BS15</strain>
    </source>
</reference>
<comment type="caution">
    <text evidence="7">The sequence shown here is derived from an EMBL/GenBank/DDBJ whole genome shotgun (WGS) entry which is preliminary data.</text>
</comment>
<evidence type="ECO:0000313" key="8">
    <source>
        <dbReference type="Proteomes" id="UP001342314"/>
    </source>
</evidence>
<feature type="compositionally biased region" description="Low complexity" evidence="5">
    <location>
        <begin position="241"/>
        <end position="255"/>
    </location>
</feature>
<comment type="similarity">
    <text evidence="1">Belongs to the SEC3 family.</text>
</comment>
<dbReference type="Pfam" id="PF20654">
    <property type="entry name" value="Sec3_C-term"/>
    <property type="match status" value="1"/>
</dbReference>
<dbReference type="AlphaFoldDB" id="A0AAV5GDZ5"/>
<dbReference type="GO" id="GO:0006893">
    <property type="term" value="P:Golgi to plasma membrane transport"/>
    <property type="evidence" value="ECO:0007669"/>
    <property type="project" value="TreeGrafter"/>
</dbReference>
<dbReference type="GO" id="GO:0005546">
    <property type="term" value="F:phosphatidylinositol-4,5-bisphosphate binding"/>
    <property type="evidence" value="ECO:0007669"/>
    <property type="project" value="TreeGrafter"/>
</dbReference>
<dbReference type="Proteomes" id="UP001342314">
    <property type="component" value="Unassembled WGS sequence"/>
</dbReference>
<feature type="compositionally biased region" description="Low complexity" evidence="5">
    <location>
        <begin position="168"/>
        <end position="195"/>
    </location>
</feature>
<dbReference type="InterPro" id="IPR019160">
    <property type="entry name" value="Sec3_CC"/>
</dbReference>
<evidence type="ECO:0000256" key="1">
    <source>
        <dbReference type="ARBA" id="ARBA00006518"/>
    </source>
</evidence>
<feature type="region of interest" description="Disordered" evidence="5">
    <location>
        <begin position="487"/>
        <end position="513"/>
    </location>
</feature>
<name>A0AAV5GDZ5_9BASI</name>
<dbReference type="InterPro" id="IPR028258">
    <property type="entry name" value="Sec3-PIP2_bind"/>
</dbReference>
<protein>
    <recommendedName>
        <fullName evidence="6">Exocyst complex component Sec3 PIP2-binding N-terminal domain-containing protein</fullName>
    </recommendedName>
</protein>
<feature type="compositionally biased region" description="Polar residues" evidence="5">
    <location>
        <begin position="264"/>
        <end position="278"/>
    </location>
</feature>